<dbReference type="Gene3D" id="2.10.109.10">
    <property type="entry name" value="Umud Fragment, subunit A"/>
    <property type="match status" value="1"/>
</dbReference>
<evidence type="ECO:0000313" key="4">
    <source>
        <dbReference type="Proteomes" id="UP000249248"/>
    </source>
</evidence>
<dbReference type="InterPro" id="IPR014001">
    <property type="entry name" value="Helicase_ATP-bd"/>
</dbReference>
<dbReference type="CDD" id="cd18032">
    <property type="entry name" value="DEXHc_RE_I_III_res"/>
    <property type="match status" value="1"/>
</dbReference>
<dbReference type="Gene3D" id="3.30.870.10">
    <property type="entry name" value="Endonuclease Chain A"/>
    <property type="match status" value="1"/>
</dbReference>
<dbReference type="InterPro" id="IPR015927">
    <property type="entry name" value="Peptidase_S24_S26A/B/C"/>
</dbReference>
<dbReference type="GO" id="GO:0005524">
    <property type="term" value="F:ATP binding"/>
    <property type="evidence" value="ECO:0007669"/>
    <property type="project" value="InterPro"/>
</dbReference>
<dbReference type="PROSITE" id="PS51192">
    <property type="entry name" value="HELICASE_ATP_BIND_1"/>
    <property type="match status" value="1"/>
</dbReference>
<protein>
    <submittedName>
        <fullName evidence="3">DUF3427 domain-containing protein</fullName>
    </submittedName>
</protein>
<dbReference type="CDD" id="cd09204">
    <property type="entry name" value="PLDc_N_DEXD_b2"/>
    <property type="match status" value="1"/>
</dbReference>
<evidence type="ECO:0000259" key="2">
    <source>
        <dbReference type="PROSITE" id="PS51194"/>
    </source>
</evidence>
<organism evidence="3 4">
    <name type="scientific">Putridiphycobacter roseus</name>
    <dbReference type="NCBI Taxonomy" id="2219161"/>
    <lineage>
        <taxon>Bacteria</taxon>
        <taxon>Pseudomonadati</taxon>
        <taxon>Bacteroidota</taxon>
        <taxon>Flavobacteriia</taxon>
        <taxon>Flavobacteriales</taxon>
        <taxon>Crocinitomicaceae</taxon>
        <taxon>Putridiphycobacter</taxon>
    </lineage>
</organism>
<dbReference type="PROSITE" id="PS51194">
    <property type="entry name" value="HELICASE_CTER"/>
    <property type="match status" value="1"/>
</dbReference>
<dbReference type="Pfam" id="PF00717">
    <property type="entry name" value="Peptidase_S24"/>
    <property type="match status" value="1"/>
</dbReference>
<dbReference type="RefSeq" id="WP_111063594.1">
    <property type="nucleotide sequence ID" value="NZ_JBHUCU010000017.1"/>
</dbReference>
<dbReference type="SUPFAM" id="SSF51306">
    <property type="entry name" value="LexA/Signal peptidase"/>
    <property type="match status" value="1"/>
</dbReference>
<dbReference type="Pfam" id="PF11907">
    <property type="entry name" value="DUF3427"/>
    <property type="match status" value="1"/>
</dbReference>
<dbReference type="PANTHER" id="PTHR47396:SF1">
    <property type="entry name" value="ATP-DEPENDENT HELICASE IRC3-RELATED"/>
    <property type="match status" value="1"/>
</dbReference>
<gene>
    <name evidence="3" type="ORF">DNU06_12040</name>
</gene>
<accession>A0A2W1NPN1</accession>
<dbReference type="Pfam" id="PF26350">
    <property type="entry name" value="DUF8090"/>
    <property type="match status" value="1"/>
</dbReference>
<comment type="caution">
    <text evidence="3">The sequence shown here is derived from an EMBL/GenBank/DDBJ whole genome shotgun (WGS) entry which is preliminary data.</text>
</comment>
<evidence type="ECO:0000313" key="3">
    <source>
        <dbReference type="EMBL" id="PZE16578.1"/>
    </source>
</evidence>
<dbReference type="Pfam" id="PF13091">
    <property type="entry name" value="PLDc_2"/>
    <property type="match status" value="1"/>
</dbReference>
<dbReference type="SUPFAM" id="SSF56024">
    <property type="entry name" value="Phospholipase D/nuclease"/>
    <property type="match status" value="1"/>
</dbReference>
<dbReference type="InterPro" id="IPR006935">
    <property type="entry name" value="Helicase/UvrB_N"/>
</dbReference>
<dbReference type="InterPro" id="IPR036286">
    <property type="entry name" value="LexA/Signal_pep-like_sf"/>
</dbReference>
<reference evidence="3 4" key="1">
    <citation type="submission" date="2018-06" db="EMBL/GenBank/DDBJ databases">
        <title>The draft genome sequence of Crocinitomix sp. SM1701.</title>
        <authorList>
            <person name="Zhang X."/>
        </authorList>
    </citation>
    <scope>NUCLEOTIDE SEQUENCE [LARGE SCALE GENOMIC DNA]</scope>
    <source>
        <strain evidence="3 4">SM1701</strain>
    </source>
</reference>
<dbReference type="Proteomes" id="UP000249248">
    <property type="component" value="Unassembled WGS sequence"/>
</dbReference>
<keyword evidence="4" id="KW-1185">Reference proteome</keyword>
<dbReference type="Pfam" id="PF04851">
    <property type="entry name" value="ResIII"/>
    <property type="match status" value="1"/>
</dbReference>
<dbReference type="InterPro" id="IPR001650">
    <property type="entry name" value="Helicase_C-like"/>
</dbReference>
<dbReference type="InterPro" id="IPR027417">
    <property type="entry name" value="P-loop_NTPase"/>
</dbReference>
<dbReference type="SMART" id="SM00490">
    <property type="entry name" value="HELICc"/>
    <property type="match status" value="1"/>
</dbReference>
<dbReference type="GO" id="GO:0005829">
    <property type="term" value="C:cytosol"/>
    <property type="evidence" value="ECO:0007669"/>
    <property type="project" value="TreeGrafter"/>
</dbReference>
<dbReference type="GO" id="GO:0003677">
    <property type="term" value="F:DNA binding"/>
    <property type="evidence" value="ECO:0007669"/>
    <property type="project" value="InterPro"/>
</dbReference>
<dbReference type="InterPro" id="IPR058403">
    <property type="entry name" value="DUF8090"/>
</dbReference>
<dbReference type="PANTHER" id="PTHR47396">
    <property type="entry name" value="TYPE I RESTRICTION ENZYME ECOKI R PROTEIN"/>
    <property type="match status" value="1"/>
</dbReference>
<evidence type="ECO:0000259" key="1">
    <source>
        <dbReference type="PROSITE" id="PS51192"/>
    </source>
</evidence>
<feature type="domain" description="Helicase ATP-binding" evidence="1">
    <location>
        <begin position="230"/>
        <end position="381"/>
    </location>
</feature>
<dbReference type="GO" id="GO:0016787">
    <property type="term" value="F:hydrolase activity"/>
    <property type="evidence" value="ECO:0007669"/>
    <property type="project" value="InterPro"/>
</dbReference>
<dbReference type="SMART" id="SM00487">
    <property type="entry name" value="DEXDc"/>
    <property type="match status" value="1"/>
</dbReference>
<dbReference type="InterPro" id="IPR050742">
    <property type="entry name" value="Helicase_Restrict-Modif_Enz"/>
</dbReference>
<proteinExistence type="predicted"/>
<dbReference type="InterPro" id="IPR025202">
    <property type="entry name" value="PLD-like_dom"/>
</dbReference>
<sequence length="1123" mass="129626">MTKFLLDDFEKSLQTGFIDKSINSEILYRPELLVNSKKPKKKVLSTIISELEKCNSFFISVAFATADGVISLRNALESLEEKGIKGKIIVSQYLNFTQPEALRKLLKYRNIELRIATNSNSHSKGYLFKTDEHYNLIVGSSNLTGSALSQNKEWNLKVSATHSSEIAEKVLSEFNDDFNLGIAVNEDFIVEYEETYNKQKLFYNEASHKLKPKEIKPNSMQIEALENIKKLRSENKTKALLISATGTGKTYLSAFDAKAFQPKKLLFVVHRRTIAEKSLETFKSIFGISKSMGLYSGNKKELGKDFIFSTVQTISKSENLSQFAKKHFDYIIIDESHRSGADSYLRLLDYFTPNFLLGMTATPERTDGNDIFSLFDHNIAYEIRLNRAMEEEMLAPFHYFGVSDLTVNEAIYENEKDFNFLTADERVDKIITNANLYGSDNGITRGLIFCSKKEEAVELSMKFNSKGLKTVSLTGDDAEGLRKNAIERLESDDLNDKLDYIFTIDIFNEGIDIPKINQIIMLRPTDSSIIFIQQLGRGLRKTDGKDYVTVIDFIGNYSNNYLIPIALYGDNSYNKDSLRKLISEGSAMIPGSSTINFDRISKEKIFDAINSANMRKYLDLRNDYTLLKYKLGRIPLMMDFLEHGSRDPYLYVESSKSYYNFILKIEKEFTNELSDKEISLMELFSKEINNAKRIEESFILKKLLESKNLKIIEFQINILERYKYEIQRKTIDSCIRNINFDFVRKKENIIIENNNVLSFHPDFQIILNNKTFKAFLLDSINYSIETFEHSFNRQNYNNGLILYNKYSRKDVCRLLNWEKDISSTVYGYRTVEKTTPCFVTYNKSDDIEDSINYNDRFISPSEFAWESRSNRKLSSSEIQGVIKSERILLFVIKEDAKKNKDRNFYYMGDVTVKPESTKQTVMPDSLTPIVHFRFQLEQPVVENIYKYITTNLKETDNKVNLETELNLETRGKIIEKPTCKIPLYNFHAAAGNFSEMQQDKEYELISVPEKYSKDEYFACKVVGESMNRRIPNGSICIFKKYSGGTRNGKILLIENYDIQDQDFNSAFTVKTYTSQKTVSEEGWQHYEIVLKPNSTDSTYKDIIINAEECEGLVTIGEFVEIIK</sequence>
<dbReference type="OrthoDB" id="9759819at2"/>
<dbReference type="AlphaFoldDB" id="A0A2W1NPN1"/>
<name>A0A2W1NPN1_9FLAO</name>
<dbReference type="EMBL" id="QKSB01000007">
    <property type="protein sequence ID" value="PZE16578.1"/>
    <property type="molecule type" value="Genomic_DNA"/>
</dbReference>
<dbReference type="SUPFAM" id="SSF52540">
    <property type="entry name" value="P-loop containing nucleoside triphosphate hydrolases"/>
    <property type="match status" value="1"/>
</dbReference>
<dbReference type="Pfam" id="PF00271">
    <property type="entry name" value="Helicase_C"/>
    <property type="match status" value="1"/>
</dbReference>
<feature type="domain" description="Helicase C-terminal" evidence="2">
    <location>
        <begin position="422"/>
        <end position="601"/>
    </location>
</feature>
<dbReference type="InterPro" id="IPR021835">
    <property type="entry name" value="DUF3427"/>
</dbReference>
<dbReference type="CDD" id="cd18799">
    <property type="entry name" value="SF2_C_EcoAI-like"/>
    <property type="match status" value="1"/>
</dbReference>
<dbReference type="Gene3D" id="3.40.50.300">
    <property type="entry name" value="P-loop containing nucleotide triphosphate hydrolases"/>
    <property type="match status" value="2"/>
</dbReference>